<name>A0ABP0BLC7_9PEZI</name>
<dbReference type="Proteomes" id="UP001642406">
    <property type="component" value="Unassembled WGS sequence"/>
</dbReference>
<evidence type="ECO:0000256" key="2">
    <source>
        <dbReference type="SAM" id="MobiDB-lite"/>
    </source>
</evidence>
<comment type="caution">
    <text evidence="3">The sequence shown here is derived from an EMBL/GenBank/DDBJ whole genome shotgun (WGS) entry which is preliminary data.</text>
</comment>
<keyword evidence="4" id="KW-1185">Reference proteome</keyword>
<evidence type="ECO:0000313" key="4">
    <source>
        <dbReference type="Proteomes" id="UP001642406"/>
    </source>
</evidence>
<dbReference type="InterPro" id="IPR040357">
    <property type="entry name" value="Vma22/CCDC115"/>
</dbReference>
<reference evidence="3 4" key="1">
    <citation type="submission" date="2024-01" db="EMBL/GenBank/DDBJ databases">
        <authorList>
            <person name="Allen C."/>
            <person name="Tagirdzhanova G."/>
        </authorList>
    </citation>
    <scope>NUCLEOTIDE SEQUENCE [LARGE SCALE GENOMIC DNA]</scope>
</reference>
<dbReference type="EMBL" id="CAWUHC010000030">
    <property type="protein sequence ID" value="CAK7220388.1"/>
    <property type="molecule type" value="Genomic_DNA"/>
</dbReference>
<dbReference type="PANTHER" id="PTHR31996:SF2">
    <property type="entry name" value="COILED-COIL DOMAIN-CONTAINING PROTEIN 115"/>
    <property type="match status" value="1"/>
</dbReference>
<feature type="compositionally biased region" description="Basic and acidic residues" evidence="2">
    <location>
        <begin position="110"/>
        <end position="142"/>
    </location>
</feature>
<evidence type="ECO:0000256" key="1">
    <source>
        <dbReference type="ARBA" id="ARBA00093634"/>
    </source>
</evidence>
<protein>
    <recommendedName>
        <fullName evidence="1">Vacuolar ATPase assembly protein VMA22</fullName>
    </recommendedName>
</protein>
<evidence type="ECO:0000313" key="3">
    <source>
        <dbReference type="EMBL" id="CAK7220388.1"/>
    </source>
</evidence>
<feature type="region of interest" description="Disordered" evidence="2">
    <location>
        <begin position="92"/>
        <end position="146"/>
    </location>
</feature>
<gene>
    <name evidence="3" type="ORF">SBRCBS47491_004172</name>
</gene>
<organism evidence="3 4">
    <name type="scientific">Sporothrix bragantina</name>
    <dbReference type="NCBI Taxonomy" id="671064"/>
    <lineage>
        <taxon>Eukaryota</taxon>
        <taxon>Fungi</taxon>
        <taxon>Dikarya</taxon>
        <taxon>Ascomycota</taxon>
        <taxon>Pezizomycotina</taxon>
        <taxon>Sordariomycetes</taxon>
        <taxon>Sordariomycetidae</taxon>
        <taxon>Ophiostomatales</taxon>
        <taxon>Ophiostomataceae</taxon>
        <taxon>Sporothrix</taxon>
    </lineage>
</organism>
<dbReference type="PANTHER" id="PTHR31996">
    <property type="entry name" value="COILED-COIL DOMAIN-CONTAINING PROTEIN 115"/>
    <property type="match status" value="1"/>
</dbReference>
<accession>A0ABP0BLC7</accession>
<sequence length="222" mass="24677">MSSELIDELLAHYLGLLHEYTELRSLLSAHQVSMFGHLARANFAAERGFRYGPDHFDGRMQALVRLEIAEDSNGAEKSATFAVVRPKKEVLAASPEKDDKEGNDGEVDATAEKQTEKQTEIKTEKKNEKKTAKDKKKDKGPRDPLQWFGVLTPMALRQAQQEAITAIDTLVPRLATVSAEMAAVEIEVRRARKKRARAAAAQDKEDKSTSATTTKTEKRVSV</sequence>
<feature type="region of interest" description="Disordered" evidence="2">
    <location>
        <begin position="192"/>
        <end position="222"/>
    </location>
</feature>
<dbReference type="Pfam" id="PF21730">
    <property type="entry name" value="Vma22_CCDC115"/>
    <property type="match status" value="1"/>
</dbReference>
<feature type="compositionally biased region" description="Basic and acidic residues" evidence="2">
    <location>
        <begin position="92"/>
        <end position="103"/>
    </location>
</feature>
<proteinExistence type="predicted"/>